<accession>A0AAJ8WL41</accession>
<gene>
    <name evidence="1" type="ORF">SCA50_2259</name>
</gene>
<name>A0AAJ8WL41_SALET</name>
<dbReference type="EMBL" id="CM001062">
    <property type="protein sequence ID" value="EFZ06730.1"/>
    <property type="molecule type" value="Genomic_DNA"/>
</dbReference>
<dbReference type="Proteomes" id="UP000003971">
    <property type="component" value="Chromosome"/>
</dbReference>
<dbReference type="AlphaFoldDB" id="A0AAJ8WL41"/>
<organism evidence="1 2">
    <name type="scientific">Salmonella enterica subsp. enterica serovar Choleraesuis str. SCSA50</name>
    <dbReference type="NCBI Taxonomy" id="904139"/>
    <lineage>
        <taxon>Bacteria</taxon>
        <taxon>Pseudomonadati</taxon>
        <taxon>Pseudomonadota</taxon>
        <taxon>Gammaproteobacteria</taxon>
        <taxon>Enterobacterales</taxon>
        <taxon>Enterobacteriaceae</taxon>
        <taxon>Salmonella</taxon>
    </lineage>
</organism>
<evidence type="ECO:0000313" key="2">
    <source>
        <dbReference type="Proteomes" id="UP000003971"/>
    </source>
</evidence>
<reference evidence="1 2" key="1">
    <citation type="journal article" date="2011" name="J. Bacteriol.">
        <title>Genome sequences of Salmonella enterica serovar typhimurium, Choleraesuis, Dublin, and Gallinarum strains of well- defined virulence in food-producing animals.</title>
        <authorList>
            <person name="Richardson E.J."/>
            <person name="Limaye B."/>
            <person name="Inamdar H."/>
            <person name="Datta A."/>
            <person name="Manjari K.S."/>
            <person name="Pullinger G.D."/>
            <person name="Thomson N.R."/>
            <person name="Joshi R.R."/>
            <person name="Watson M."/>
            <person name="Stevens M.P."/>
        </authorList>
    </citation>
    <scope>NUCLEOTIDE SEQUENCE [LARGE SCALE GENOMIC DNA]</scope>
    <source>
        <strain evidence="1">A50</strain>
    </source>
</reference>
<protein>
    <submittedName>
        <fullName evidence="1">Uncharacterized protein</fullName>
    </submittedName>
</protein>
<evidence type="ECO:0000313" key="1">
    <source>
        <dbReference type="EMBL" id="EFZ06730.1"/>
    </source>
</evidence>
<sequence length="50" mass="5413">MPDGAACDCGPDKRSAMRQNYLGNKHDNRQSADLNLYANLEQAAVGYPGD</sequence>
<proteinExistence type="predicted"/>